<feature type="binding site" evidence="3">
    <location>
        <position position="180"/>
    </location>
    <ligand>
        <name>Zn(2+)</name>
        <dbReference type="ChEBI" id="CHEBI:29105"/>
        <label>1</label>
        <note>catalytic</note>
    </ligand>
</feature>
<feature type="binding site" evidence="3">
    <location>
        <position position="80"/>
    </location>
    <ligand>
        <name>Zn(2+)</name>
        <dbReference type="ChEBI" id="CHEBI:29105"/>
        <label>1</label>
        <note>catalytic</note>
    </ligand>
</feature>
<dbReference type="STRING" id="1798377.A2872_01035"/>
<comment type="caution">
    <text evidence="4">The sequence shown here is derived from an EMBL/GenBank/DDBJ whole genome shotgun (WGS) entry which is preliminary data.</text>
</comment>
<sequence>MKLADYLTTGKREKFALGAFNAGNLETLKAIAMAVGTLKSPVIIEVSPGEEKYLGLQNFSSLVNNLKEEYGVEIFLNLDHGEDIDIIKDSIELGFDLVHFDGSKLPLEENIRLATEVVEMAHNKGVMVEGEIDHFPGASERHHDEKTQDWQKIYTDPEKAREFVEKTGVDILAVFIGNAHGVYDNEEKLNISKLKEIKTVLQKTFFSLHGGSGVAVEDVRAAIDNGIVKVNINTDMRMAYRETLENVLRGSPDEVAMYKLMPPVIEAVEKVVEEKILLFGSSGNL</sequence>
<feature type="binding site" evidence="3">
    <location>
        <position position="131"/>
    </location>
    <ligand>
        <name>Zn(2+)</name>
        <dbReference type="ChEBI" id="CHEBI:29105"/>
        <label>2</label>
    </ligand>
</feature>
<feature type="binding site" evidence="3">
    <location>
        <position position="209"/>
    </location>
    <ligand>
        <name>Zn(2+)</name>
        <dbReference type="ChEBI" id="CHEBI:29105"/>
        <label>1</label>
        <note>catalytic</note>
    </ligand>
</feature>
<dbReference type="EMBL" id="MFJG01000021">
    <property type="protein sequence ID" value="OGG06797.1"/>
    <property type="molecule type" value="Genomic_DNA"/>
</dbReference>
<comment type="cofactor">
    <cofactor evidence="3">
        <name>Zn(2+)</name>
        <dbReference type="ChEBI" id="CHEBI:29105"/>
    </cofactor>
    <text evidence="3">Binds 2 Zn(2+) ions per subunit. One is catalytic and the other provides a structural contribution.</text>
</comment>
<dbReference type="PANTHER" id="PTHR30304">
    <property type="entry name" value="D-TAGATOSE-1,6-BISPHOSPHATE ALDOLASE"/>
    <property type="match status" value="1"/>
</dbReference>
<dbReference type="InterPro" id="IPR050246">
    <property type="entry name" value="Class_II_FBP_aldolase"/>
</dbReference>
<evidence type="ECO:0000256" key="3">
    <source>
        <dbReference type="PIRSR" id="PIRSR001359-3"/>
    </source>
</evidence>
<feature type="active site" description="Proton donor" evidence="1">
    <location>
        <position position="79"/>
    </location>
</feature>
<organism evidence="4 5">
    <name type="scientific">Candidatus Gottesmanbacteria bacterium RIFCSPHIGHO2_01_FULL_42_12</name>
    <dbReference type="NCBI Taxonomy" id="1798377"/>
    <lineage>
        <taxon>Bacteria</taxon>
        <taxon>Candidatus Gottesmaniibacteriota</taxon>
    </lineage>
</organism>
<protein>
    <recommendedName>
        <fullName evidence="6">Ketose-bisphosphate aldolase</fullName>
    </recommendedName>
</protein>
<gene>
    <name evidence="4" type="ORF">A2872_01035</name>
</gene>
<feature type="binding site" evidence="3">
    <location>
        <position position="101"/>
    </location>
    <ligand>
        <name>Zn(2+)</name>
        <dbReference type="ChEBI" id="CHEBI:29105"/>
        <label>2</label>
    </ligand>
</feature>
<dbReference type="GO" id="GO:0005975">
    <property type="term" value="P:carbohydrate metabolic process"/>
    <property type="evidence" value="ECO:0007669"/>
    <property type="project" value="InterPro"/>
</dbReference>
<dbReference type="AlphaFoldDB" id="A0A1F5Z3P9"/>
<dbReference type="InterPro" id="IPR000771">
    <property type="entry name" value="FBA_II"/>
</dbReference>
<dbReference type="Pfam" id="PF01116">
    <property type="entry name" value="F_bP_aldolase"/>
    <property type="match status" value="1"/>
</dbReference>
<accession>A0A1F5Z3P9</accession>
<dbReference type="InterPro" id="IPR013785">
    <property type="entry name" value="Aldolase_TIM"/>
</dbReference>
<evidence type="ECO:0000313" key="4">
    <source>
        <dbReference type="EMBL" id="OGG06797.1"/>
    </source>
</evidence>
<feature type="binding site" evidence="2">
    <location>
        <begin position="210"/>
        <end position="212"/>
    </location>
    <ligand>
        <name>dihydroxyacetone phosphate</name>
        <dbReference type="ChEBI" id="CHEBI:57642"/>
    </ligand>
</feature>
<proteinExistence type="predicted"/>
<dbReference type="NCBIfam" id="TIGR00167">
    <property type="entry name" value="cbbA"/>
    <property type="match status" value="1"/>
</dbReference>
<keyword evidence="3" id="KW-0479">Metal-binding</keyword>
<feature type="binding site" evidence="2">
    <location>
        <begin position="231"/>
        <end position="234"/>
    </location>
    <ligand>
        <name>dihydroxyacetone phosphate</name>
        <dbReference type="ChEBI" id="CHEBI:57642"/>
    </ligand>
</feature>
<dbReference type="CDD" id="cd00947">
    <property type="entry name" value="TBP_aldolase_IIB"/>
    <property type="match status" value="1"/>
</dbReference>
<dbReference type="GO" id="GO:0008270">
    <property type="term" value="F:zinc ion binding"/>
    <property type="evidence" value="ECO:0007669"/>
    <property type="project" value="InterPro"/>
</dbReference>
<dbReference type="PANTHER" id="PTHR30304:SF0">
    <property type="entry name" value="D-TAGATOSE-1,6-BISPHOSPHATE ALDOLASE SUBUNIT GATY-RELATED"/>
    <property type="match status" value="1"/>
</dbReference>
<dbReference type="SUPFAM" id="SSF51569">
    <property type="entry name" value="Aldolase"/>
    <property type="match status" value="1"/>
</dbReference>
<feature type="binding site" evidence="2">
    <location>
        <position position="181"/>
    </location>
    <ligand>
        <name>dihydroxyacetone phosphate</name>
        <dbReference type="ChEBI" id="CHEBI:57642"/>
    </ligand>
</feature>
<evidence type="ECO:0000256" key="1">
    <source>
        <dbReference type="PIRSR" id="PIRSR001359-1"/>
    </source>
</evidence>
<dbReference type="Gene3D" id="3.20.20.70">
    <property type="entry name" value="Aldolase class I"/>
    <property type="match status" value="1"/>
</dbReference>
<name>A0A1F5Z3P9_9BACT</name>
<dbReference type="Proteomes" id="UP000178681">
    <property type="component" value="Unassembled WGS sequence"/>
</dbReference>
<evidence type="ECO:0008006" key="6">
    <source>
        <dbReference type="Google" id="ProtNLM"/>
    </source>
</evidence>
<dbReference type="PIRSF" id="PIRSF001359">
    <property type="entry name" value="F_bP_aldolase_II"/>
    <property type="match status" value="1"/>
</dbReference>
<evidence type="ECO:0000256" key="2">
    <source>
        <dbReference type="PIRSR" id="PIRSR001359-2"/>
    </source>
</evidence>
<evidence type="ECO:0000313" key="5">
    <source>
        <dbReference type="Proteomes" id="UP000178681"/>
    </source>
</evidence>
<dbReference type="GO" id="GO:0016832">
    <property type="term" value="F:aldehyde-lyase activity"/>
    <property type="evidence" value="ECO:0007669"/>
    <property type="project" value="InterPro"/>
</dbReference>
<reference evidence="4 5" key="1">
    <citation type="journal article" date="2016" name="Nat. Commun.">
        <title>Thousands of microbial genomes shed light on interconnected biogeochemical processes in an aquifer system.</title>
        <authorList>
            <person name="Anantharaman K."/>
            <person name="Brown C.T."/>
            <person name="Hug L.A."/>
            <person name="Sharon I."/>
            <person name="Castelle C.J."/>
            <person name="Probst A.J."/>
            <person name="Thomas B.C."/>
            <person name="Singh A."/>
            <person name="Wilkins M.J."/>
            <person name="Karaoz U."/>
            <person name="Brodie E.L."/>
            <person name="Williams K.H."/>
            <person name="Hubbard S.S."/>
            <person name="Banfield J.F."/>
        </authorList>
    </citation>
    <scope>NUCLEOTIDE SEQUENCE [LARGE SCALE GENOMIC DNA]</scope>
</reference>
<keyword evidence="3" id="KW-0862">Zinc</keyword>